<gene>
    <name evidence="1" type="ORF">S06H3_56880</name>
</gene>
<reference evidence="1" key="1">
    <citation type="journal article" date="2014" name="Front. Microbiol.">
        <title>High frequency of phylogenetically diverse reductive dehalogenase-homologous genes in deep subseafloor sedimentary metagenomes.</title>
        <authorList>
            <person name="Kawai M."/>
            <person name="Futagami T."/>
            <person name="Toyoda A."/>
            <person name="Takaki Y."/>
            <person name="Nishi S."/>
            <person name="Hori S."/>
            <person name="Arai W."/>
            <person name="Tsubouchi T."/>
            <person name="Morono Y."/>
            <person name="Uchiyama I."/>
            <person name="Ito T."/>
            <person name="Fujiyama A."/>
            <person name="Inagaki F."/>
            <person name="Takami H."/>
        </authorList>
    </citation>
    <scope>NUCLEOTIDE SEQUENCE</scope>
    <source>
        <strain evidence="1">Expedition CK06-06</strain>
    </source>
</reference>
<dbReference type="AlphaFoldDB" id="X1QYH7"/>
<accession>X1QYH7</accession>
<protein>
    <submittedName>
        <fullName evidence="1">Uncharacterized protein</fullName>
    </submittedName>
</protein>
<sequence length="38" mass="4150">HVNPGFRPVESVCPLGESAGNSRRIPDMKNARVCLTQL</sequence>
<comment type="caution">
    <text evidence="1">The sequence shown here is derived from an EMBL/GenBank/DDBJ whole genome shotgun (WGS) entry which is preliminary data.</text>
</comment>
<feature type="non-terminal residue" evidence="1">
    <location>
        <position position="1"/>
    </location>
</feature>
<dbReference type="EMBL" id="BARV01036636">
    <property type="protein sequence ID" value="GAI55920.1"/>
    <property type="molecule type" value="Genomic_DNA"/>
</dbReference>
<organism evidence="1">
    <name type="scientific">marine sediment metagenome</name>
    <dbReference type="NCBI Taxonomy" id="412755"/>
    <lineage>
        <taxon>unclassified sequences</taxon>
        <taxon>metagenomes</taxon>
        <taxon>ecological metagenomes</taxon>
    </lineage>
</organism>
<proteinExistence type="predicted"/>
<name>X1QYH7_9ZZZZ</name>
<evidence type="ECO:0000313" key="1">
    <source>
        <dbReference type="EMBL" id="GAI55920.1"/>
    </source>
</evidence>